<name>A0AAD0HMX3_BACPU</name>
<dbReference type="Pfam" id="PF06908">
    <property type="entry name" value="YpsA"/>
    <property type="match status" value="1"/>
</dbReference>
<sequence length="224" mass="26609">MAIDFKKFSDPEWIKQQREKREEERRIFEESEKIRHKTVCFTGHRPQKLGGYNMKNPTMLKLKEKLLEVIEILIEENECERFITGGALGADTAAFWCVHIMKEKYPHIKNIVAVPFENQDKKWSIEQQAWYRKMLDKADEVIKVDEKEKYKDSTVPVGEYSVAKLSRRNEYMVDHSKNIVAIYDGSKSGTSNCLYYAQNRYLGHTIWRLFPQYDFELEVYYTPS</sequence>
<dbReference type="EMBL" id="CP027116">
    <property type="protein sequence ID" value="AVM24265.1"/>
    <property type="molecule type" value="Genomic_DNA"/>
</dbReference>
<dbReference type="PANTHER" id="PTHR38440:SF1">
    <property type="entry name" value="UPF0398 PROTEIN SPR0331"/>
    <property type="match status" value="1"/>
</dbReference>
<dbReference type="SUPFAM" id="SSF102405">
    <property type="entry name" value="MCP/YpsA-like"/>
    <property type="match status" value="1"/>
</dbReference>
<evidence type="ECO:0000313" key="2">
    <source>
        <dbReference type="Proteomes" id="UP000264960"/>
    </source>
</evidence>
<dbReference type="RefSeq" id="WP_117730694.1">
    <property type="nucleotide sequence ID" value="NZ_CP027116.1"/>
</dbReference>
<dbReference type="Gene3D" id="3.40.50.450">
    <property type="match status" value="1"/>
</dbReference>
<dbReference type="Proteomes" id="UP000264960">
    <property type="component" value="Chromosome"/>
</dbReference>
<dbReference type="PANTHER" id="PTHR38440">
    <property type="entry name" value="UPF0398 PROTEIN YPSA"/>
    <property type="match status" value="1"/>
</dbReference>
<accession>A0AAD0HMX3</accession>
<dbReference type="AlphaFoldDB" id="A0AAD0HMX3"/>
<gene>
    <name evidence="1" type="ORF">C5695_10620</name>
</gene>
<proteinExistence type="predicted"/>
<organism evidence="1 2">
    <name type="scientific">Bacillus pumilus</name>
    <name type="common">Bacillus mesentericus</name>
    <dbReference type="NCBI Taxonomy" id="1408"/>
    <lineage>
        <taxon>Bacteria</taxon>
        <taxon>Bacillati</taxon>
        <taxon>Bacillota</taxon>
        <taxon>Bacilli</taxon>
        <taxon>Bacillales</taxon>
        <taxon>Bacillaceae</taxon>
        <taxon>Bacillus</taxon>
    </lineage>
</organism>
<dbReference type="InterPro" id="IPR010697">
    <property type="entry name" value="YspA"/>
</dbReference>
<protein>
    <submittedName>
        <fullName evidence="1">DUF1273 domain-containing protein</fullName>
    </submittedName>
</protein>
<evidence type="ECO:0000313" key="1">
    <source>
        <dbReference type="EMBL" id="AVM24265.1"/>
    </source>
</evidence>
<reference evidence="1 2" key="1">
    <citation type="submission" date="2018-02" db="EMBL/GenBank/DDBJ databases">
        <title>The complete genome of two Bacillus pumilus strains from Cuatro Cienegas, Coahuila, Mexico.</title>
        <authorList>
            <person name="Zarza E."/>
            <person name="Alcaraz L.D."/>
            <person name="Aguilar-Salinas B."/>
            <person name="Islas A."/>
            <person name="Olmedo-Alvarez G."/>
        </authorList>
    </citation>
    <scope>NUCLEOTIDE SEQUENCE [LARGE SCALE GENOMIC DNA]</scope>
    <source>
        <strain evidence="1 2">145</strain>
    </source>
</reference>